<dbReference type="PANTHER" id="PTHR36392:SF1">
    <property type="entry name" value="TRANSMEMBRANE PROTEIN"/>
    <property type="match status" value="1"/>
</dbReference>
<accession>A0AAN8ZNP0</accession>
<keyword evidence="4" id="KW-1185">Reference proteome</keyword>
<dbReference type="EMBL" id="JBAMMX010000003">
    <property type="protein sequence ID" value="KAK6944461.1"/>
    <property type="molecule type" value="Genomic_DNA"/>
</dbReference>
<evidence type="ECO:0000256" key="1">
    <source>
        <dbReference type="SAM" id="MobiDB-lite"/>
    </source>
</evidence>
<protein>
    <submittedName>
        <fullName evidence="3">Uncharacterized protein</fullName>
    </submittedName>
</protein>
<evidence type="ECO:0000313" key="3">
    <source>
        <dbReference type="EMBL" id="KAK6944461.1"/>
    </source>
</evidence>
<keyword evidence="2" id="KW-1133">Transmembrane helix</keyword>
<proteinExistence type="predicted"/>
<evidence type="ECO:0000256" key="2">
    <source>
        <dbReference type="SAM" id="Phobius"/>
    </source>
</evidence>
<gene>
    <name evidence="3" type="ORF">RJ641_025563</name>
</gene>
<dbReference type="AlphaFoldDB" id="A0AAN8ZNP0"/>
<comment type="caution">
    <text evidence="3">The sequence shown here is derived from an EMBL/GenBank/DDBJ whole genome shotgun (WGS) entry which is preliminary data.</text>
</comment>
<dbReference type="Proteomes" id="UP001370490">
    <property type="component" value="Unassembled WGS sequence"/>
</dbReference>
<organism evidence="3 4">
    <name type="scientific">Dillenia turbinata</name>
    <dbReference type="NCBI Taxonomy" id="194707"/>
    <lineage>
        <taxon>Eukaryota</taxon>
        <taxon>Viridiplantae</taxon>
        <taxon>Streptophyta</taxon>
        <taxon>Embryophyta</taxon>
        <taxon>Tracheophyta</taxon>
        <taxon>Spermatophyta</taxon>
        <taxon>Magnoliopsida</taxon>
        <taxon>eudicotyledons</taxon>
        <taxon>Gunneridae</taxon>
        <taxon>Pentapetalae</taxon>
        <taxon>Dilleniales</taxon>
        <taxon>Dilleniaceae</taxon>
        <taxon>Dillenia</taxon>
    </lineage>
</organism>
<keyword evidence="2" id="KW-0472">Membrane</keyword>
<sequence>MDKLACFNGTSVFVKIDGTLASCVSCLCKPLAVIKLYQIWHLHFVSSKYYDVEAFRNTSLSRNKMPHKSRPMTALLCFTGVNIVLVSTITPVYDFVCYHPYWERRTLEQNGNSPVLFLSNLYGKFCGLVYLNCNWVGSDMRGEKPFLLMYNILRKSLKNNWTSRGRVRSEKGGSKTAKTVGAVSKNHGHSRGTTWAVPINCRHGRVTAEGSYGEGTDRAVQLGWNMKGPSKLPLLG</sequence>
<dbReference type="PANTHER" id="PTHR36392">
    <property type="entry name" value="TRANSMEMBRANE PROTEIN"/>
    <property type="match status" value="1"/>
</dbReference>
<feature type="transmembrane region" description="Helical" evidence="2">
    <location>
        <begin position="72"/>
        <end position="93"/>
    </location>
</feature>
<keyword evidence="2" id="KW-0812">Transmembrane</keyword>
<evidence type="ECO:0000313" key="4">
    <source>
        <dbReference type="Proteomes" id="UP001370490"/>
    </source>
</evidence>
<name>A0AAN8ZNP0_9MAGN</name>
<feature type="region of interest" description="Disordered" evidence="1">
    <location>
        <begin position="164"/>
        <end position="190"/>
    </location>
</feature>
<reference evidence="3 4" key="1">
    <citation type="submission" date="2023-12" db="EMBL/GenBank/DDBJ databases">
        <title>A high-quality genome assembly for Dillenia turbinata (Dilleniales).</title>
        <authorList>
            <person name="Chanderbali A."/>
        </authorList>
    </citation>
    <scope>NUCLEOTIDE SEQUENCE [LARGE SCALE GENOMIC DNA]</scope>
    <source>
        <strain evidence="3">LSX21</strain>
        <tissue evidence="3">Leaf</tissue>
    </source>
</reference>